<dbReference type="SUPFAM" id="SSF52540">
    <property type="entry name" value="P-loop containing nucleoside triphosphate hydrolases"/>
    <property type="match status" value="1"/>
</dbReference>
<dbReference type="InterPro" id="IPR055496">
    <property type="entry name" value="DUF7068"/>
</dbReference>
<dbReference type="Pfam" id="PF23238">
    <property type="entry name" value="DUF7068"/>
    <property type="match status" value="1"/>
</dbReference>
<dbReference type="Gene3D" id="1.25.10.10">
    <property type="entry name" value="Leucine-rich Repeat Variant"/>
    <property type="match status" value="3"/>
</dbReference>
<dbReference type="Pfam" id="PF05729">
    <property type="entry name" value="NACHT"/>
    <property type="match status" value="1"/>
</dbReference>
<dbReference type="PANTHER" id="PTHR46312">
    <property type="entry name" value="NACHT DOMAIN-CONTAINING PROTEIN"/>
    <property type="match status" value="1"/>
</dbReference>
<evidence type="ECO:0000313" key="4">
    <source>
        <dbReference type="Proteomes" id="UP001172155"/>
    </source>
</evidence>
<dbReference type="Proteomes" id="UP001172155">
    <property type="component" value="Unassembled WGS sequence"/>
</dbReference>
<name>A0AA40EU62_9PEZI</name>
<evidence type="ECO:0000256" key="1">
    <source>
        <dbReference type="SAM" id="Phobius"/>
    </source>
</evidence>
<keyword evidence="1" id="KW-0472">Membrane</keyword>
<gene>
    <name evidence="3" type="ORF">B0T18DRAFT_326887</name>
</gene>
<dbReference type="InterPro" id="IPR027417">
    <property type="entry name" value="P-loop_NTPase"/>
</dbReference>
<keyword evidence="1" id="KW-1133">Transmembrane helix</keyword>
<dbReference type="InterPro" id="IPR011989">
    <property type="entry name" value="ARM-like"/>
</dbReference>
<dbReference type="InterPro" id="IPR029058">
    <property type="entry name" value="AB_hydrolase_fold"/>
</dbReference>
<feature type="domain" description="NACHT" evidence="2">
    <location>
        <begin position="431"/>
        <end position="565"/>
    </location>
</feature>
<keyword evidence="1" id="KW-0812">Transmembrane</keyword>
<dbReference type="InterPro" id="IPR016024">
    <property type="entry name" value="ARM-type_fold"/>
</dbReference>
<comment type="caution">
    <text evidence="3">The sequence shown here is derived from an EMBL/GenBank/DDBJ whole genome shotgun (WGS) entry which is preliminary data.</text>
</comment>
<dbReference type="SUPFAM" id="SSF53474">
    <property type="entry name" value="alpha/beta-Hydrolases"/>
    <property type="match status" value="1"/>
</dbReference>
<dbReference type="PROSITE" id="PS50837">
    <property type="entry name" value="NACHT"/>
    <property type="match status" value="1"/>
</dbReference>
<sequence>MISVDLNEGIVLAAWATALCVLAGTTAAWLWFSHAEPASPSIKQGVRLYQVNPGKDDSNTDIDIIAIHGLDTKSPDTWTWRAQNPKENVNWLADPQMLPSMVGAARIFTCNWPADLLQPSDLVQKRIEEYALILFDAIDRELSVAGGAGRECRRVFFIASCLGGIVLAKALVDAGDKYLSLRKATCGIVFLATPFRGTSFRDVAALAEPGLKFWASIQGREVTKLLGEVKGSTFNLETLVRDFTGLCLDKDHHYLVFTFYEKGKTSLPLKVLPWVPRFFRQEKQLVDENSATLDIVQKPLPLDRRHVMMNKFNGPGCADYKTVAGKIQEFLGKIREGTPLMQADVWIRTKHYTPDNLTIERLSGDALPMDQCYINLAIIEQHQFEGDSKTQSSPFSLSARLKVERVNKNMQVELPTLFGPRRRDAVETNPRRILIRGRAGVGKTTLCKKIVHEFTHGTWGQWKELFDRILWVPLRNLKLEERRQARYRFVDLFNHEYFSDASSPALASALSDTLESTKGSRILFLLDGLDEVSQDLGDGSAMFRFLKKLLDQPNVIITSRPSGKLPPGLKAIDIELETIGFYPDQVNEYLERVLTPEETNGIQSFLSDRPLVQDLVRIPVQLDAFGFTWNEGMTKLDTMTAVYQAIEGGLWKKDVLRLGKRDDGTLLTKDLIQDFEPPVINSLVKDEICFLEGFAFTGLHNDVIDFESRHQYAICTHFSPRITVPAKTLPHLSFLRTSNLSPKKKAQGTRSYHFLHLTYQEYFAARYFVRQWQAGEPLKCLVLSNEKLEELRTIDFLRKHKYTARYDIFWRFVAGLLDAKGNVEEFFMAIEDTPRDLLGLTHQRLVMHCLSETSMETPLRGSLENNLREWLLYECEFTSQPQLASEVEFPERSLADALQETPPDVKMRILRSLTKRPTFPSSIVKIMISWLGVDRPEDSKAEVLRILKDCEYRSARGLSDDLLTTVVKLALHKNGGSSVRMAAMEVLKAQPSISDERLTAMMELALCKDEDEYVRSTAMDVLEAQPSISDERLTAMMELALCKDEDEYVRRTAMYVLKAQPSISDERLTAVMELALCREENNYVRETAMDVLKVQPSISNERLTALVELAFSRNEDRSVRLAAMYVLKAQPSISDERLTAVMELALCREENNYVRKTAMDVLKVQPSISNERLTALVELAFSRNEDRFVRLTAFRILRNRFSILDEYFTRVVALLDDKNDYIREAALKLLRAQPSIPDEYLTAVVGLLKDKEFFVRWDALKVLEAQPSISDERLTAMMELALCKDEDEYVRRTAMYVLKAQPSISDERLTAMMELALCKDEGEHVKEAALRVLQAQPSISDEYLTAVVALLKDVHESVRLAALEILQAQPCLSDEHLKAVVPLLEDVLDDVRKAALEILQGYKEFYRTLFNGPSAGSLLKIFFSRSFKEQCSWYVEDGALCVNAPDGIRNVSIDDMETFRDIVEKSRPWGYPSMAGEEM</sequence>
<dbReference type="Gene3D" id="3.40.50.300">
    <property type="entry name" value="P-loop containing nucleotide triphosphate hydrolases"/>
    <property type="match status" value="1"/>
</dbReference>
<dbReference type="SUPFAM" id="SSF48371">
    <property type="entry name" value="ARM repeat"/>
    <property type="match status" value="1"/>
</dbReference>
<protein>
    <submittedName>
        <fullName evidence="3">Armadillo-type protein</fullName>
    </submittedName>
</protein>
<accession>A0AA40EU62</accession>
<dbReference type="InterPro" id="IPR007111">
    <property type="entry name" value="NACHT_NTPase"/>
</dbReference>
<evidence type="ECO:0000259" key="2">
    <source>
        <dbReference type="PROSITE" id="PS50837"/>
    </source>
</evidence>
<keyword evidence="4" id="KW-1185">Reference proteome</keyword>
<proteinExistence type="predicted"/>
<organism evidence="3 4">
    <name type="scientific">Schizothecium vesticola</name>
    <dbReference type="NCBI Taxonomy" id="314040"/>
    <lineage>
        <taxon>Eukaryota</taxon>
        <taxon>Fungi</taxon>
        <taxon>Dikarya</taxon>
        <taxon>Ascomycota</taxon>
        <taxon>Pezizomycotina</taxon>
        <taxon>Sordariomycetes</taxon>
        <taxon>Sordariomycetidae</taxon>
        <taxon>Sordariales</taxon>
        <taxon>Schizotheciaceae</taxon>
        <taxon>Schizothecium</taxon>
    </lineage>
</organism>
<dbReference type="EMBL" id="JAUKUD010000004">
    <property type="protein sequence ID" value="KAK0745647.1"/>
    <property type="molecule type" value="Genomic_DNA"/>
</dbReference>
<dbReference type="PANTHER" id="PTHR46312:SF2">
    <property type="entry name" value="NUCLEOTIDE-BINDING OLIGOMERIZATION DOMAIN-CONTAINING PROTEIN 2-LIKE"/>
    <property type="match status" value="1"/>
</dbReference>
<reference evidence="3" key="1">
    <citation type="submission" date="2023-06" db="EMBL/GenBank/DDBJ databases">
        <title>Genome-scale phylogeny and comparative genomics of the fungal order Sordariales.</title>
        <authorList>
            <consortium name="Lawrence Berkeley National Laboratory"/>
            <person name="Hensen N."/>
            <person name="Bonometti L."/>
            <person name="Westerberg I."/>
            <person name="Brannstrom I.O."/>
            <person name="Guillou S."/>
            <person name="Cros-Aarteil S."/>
            <person name="Calhoun S."/>
            <person name="Haridas S."/>
            <person name="Kuo A."/>
            <person name="Mondo S."/>
            <person name="Pangilinan J."/>
            <person name="Riley R."/>
            <person name="LaButti K."/>
            <person name="Andreopoulos B."/>
            <person name="Lipzen A."/>
            <person name="Chen C."/>
            <person name="Yanf M."/>
            <person name="Daum C."/>
            <person name="Ng V."/>
            <person name="Clum A."/>
            <person name="Steindorff A."/>
            <person name="Ohm R."/>
            <person name="Martin F."/>
            <person name="Silar P."/>
            <person name="Natvig D."/>
            <person name="Lalanne C."/>
            <person name="Gautier V."/>
            <person name="Ament-velasquez S.L."/>
            <person name="Kruys A."/>
            <person name="Hutchinson M.I."/>
            <person name="Powell A.J."/>
            <person name="Barry K."/>
            <person name="Miller A.N."/>
            <person name="Grigoriev I.V."/>
            <person name="Debuchy R."/>
            <person name="Gladieux P."/>
            <person name="Thoren M.H."/>
            <person name="Johannesson H."/>
        </authorList>
    </citation>
    <scope>NUCLEOTIDE SEQUENCE</scope>
    <source>
        <strain evidence="3">SMH3187-1</strain>
    </source>
</reference>
<evidence type="ECO:0000313" key="3">
    <source>
        <dbReference type="EMBL" id="KAK0745647.1"/>
    </source>
</evidence>
<feature type="transmembrane region" description="Helical" evidence="1">
    <location>
        <begin position="12"/>
        <end position="32"/>
    </location>
</feature>